<keyword evidence="3" id="KW-1185">Reference proteome</keyword>
<gene>
    <name evidence="2" type="ORF">IAS62_005682</name>
</gene>
<keyword evidence="1" id="KW-0472">Membrane</keyword>
<keyword evidence="1" id="KW-1133">Transmembrane helix</keyword>
<keyword evidence="1" id="KW-0812">Transmembrane</keyword>
<protein>
    <submittedName>
        <fullName evidence="2">Uncharacterized protein</fullName>
    </submittedName>
</protein>
<feature type="transmembrane region" description="Helical" evidence="1">
    <location>
        <begin position="6"/>
        <end position="26"/>
    </location>
</feature>
<dbReference type="RefSeq" id="XP_064723557.1">
    <property type="nucleotide sequence ID" value="XM_064867485.1"/>
</dbReference>
<evidence type="ECO:0000256" key="1">
    <source>
        <dbReference type="SAM" id="Phobius"/>
    </source>
</evidence>
<organism evidence="2 3">
    <name type="scientific">Cryptococcus decagattii</name>
    <dbReference type="NCBI Taxonomy" id="1859122"/>
    <lineage>
        <taxon>Eukaryota</taxon>
        <taxon>Fungi</taxon>
        <taxon>Dikarya</taxon>
        <taxon>Basidiomycota</taxon>
        <taxon>Agaricomycotina</taxon>
        <taxon>Tremellomycetes</taxon>
        <taxon>Tremellales</taxon>
        <taxon>Cryptococcaceae</taxon>
        <taxon>Cryptococcus</taxon>
        <taxon>Cryptococcus gattii species complex</taxon>
    </lineage>
</organism>
<evidence type="ECO:0000313" key="2">
    <source>
        <dbReference type="EMBL" id="WVO24318.1"/>
    </source>
</evidence>
<reference evidence="2 3" key="1">
    <citation type="submission" date="2024-01" db="EMBL/GenBank/DDBJ databases">
        <title>Comparative genomics of Cryptococcus and Kwoniella reveals pathogenesis evolution and contrasting modes of karyotype evolution via chromosome fusion or intercentromeric recombination.</title>
        <authorList>
            <person name="Coelho M.A."/>
            <person name="David-Palma M."/>
            <person name="Shea T."/>
            <person name="Bowers K."/>
            <person name="McGinley-Smith S."/>
            <person name="Mohammad A.W."/>
            <person name="Gnirke A."/>
            <person name="Yurkov A.M."/>
            <person name="Nowrousian M."/>
            <person name="Sun S."/>
            <person name="Cuomo C.A."/>
            <person name="Heitman J."/>
        </authorList>
    </citation>
    <scope>NUCLEOTIDE SEQUENCE [LARGE SCALE GENOMIC DNA]</scope>
    <source>
        <strain evidence="2 3">7685027</strain>
    </source>
</reference>
<accession>A0ABZ2B4F0</accession>
<evidence type="ECO:0000313" key="3">
    <source>
        <dbReference type="Proteomes" id="UP001432216"/>
    </source>
</evidence>
<name>A0ABZ2B4F0_9TREE</name>
<dbReference type="Proteomes" id="UP001432216">
    <property type="component" value="Chromosome 10"/>
</dbReference>
<proteinExistence type="predicted"/>
<dbReference type="GeneID" id="89992452"/>
<dbReference type="EMBL" id="CP143815">
    <property type="protein sequence ID" value="WVO24318.1"/>
    <property type="molecule type" value="Genomic_DNA"/>
</dbReference>
<sequence>MKWQDTINLCFVLIRLLRIIIPLLHISDLCLSSMNRVYNINVPEPSLPPIRKPMPGLCRVDWSPTTQRVG</sequence>